<name>A0A730GJA7_SALHA</name>
<gene>
    <name evidence="1" type="ORF">G3991_004563</name>
</gene>
<protein>
    <submittedName>
        <fullName evidence="1">Bpu10I family restriction endonuclease</fullName>
    </submittedName>
</protein>
<dbReference type="AlphaFoldDB" id="A0A730GJA7"/>
<accession>A0A730GJA7</accession>
<dbReference type="InterPro" id="IPR018577">
    <property type="entry name" value="Restrct_endonuc_II_Bpu10I"/>
</dbReference>
<keyword evidence="1" id="KW-0255">Endonuclease</keyword>
<keyword evidence="1" id="KW-0378">Hydrolase</keyword>
<evidence type="ECO:0000313" key="1">
    <source>
        <dbReference type="EMBL" id="HAE3648866.1"/>
    </source>
</evidence>
<reference evidence="1" key="2">
    <citation type="submission" date="2018-07" db="EMBL/GenBank/DDBJ databases">
        <authorList>
            <consortium name="NCBI Pathogen Detection Project"/>
        </authorList>
    </citation>
    <scope>NUCLEOTIDE SEQUENCE</scope>
    <source>
        <strain evidence="1">10-4540</strain>
    </source>
</reference>
<dbReference type="EMBL" id="DAARRO010000088">
    <property type="protein sequence ID" value="HAE3648866.1"/>
    <property type="molecule type" value="Genomic_DNA"/>
</dbReference>
<organism evidence="1">
    <name type="scientific">Salmonella hadar</name>
    <dbReference type="NCBI Taxonomy" id="149385"/>
    <lineage>
        <taxon>Bacteria</taxon>
        <taxon>Pseudomonadati</taxon>
        <taxon>Pseudomonadota</taxon>
        <taxon>Gammaproteobacteria</taxon>
        <taxon>Enterobacterales</taxon>
        <taxon>Enterobacteriaceae</taxon>
        <taxon>Salmonella</taxon>
    </lineage>
</organism>
<sequence>IECKTYLDKTMLQDVSTAAEEIKLKNPNAMYIVVAEWIKLTENINLKKYKVDQIYVLRKQKNTDREYRFLDGYVKNPIYEDAVMHLFILVKDFLTSDWEGGVNYGLQNGYLL</sequence>
<dbReference type="Pfam" id="PF09549">
    <property type="entry name" value="RE_Bpu10I"/>
    <property type="match status" value="1"/>
</dbReference>
<comment type="caution">
    <text evidence="1">The sequence shown here is derived from an EMBL/GenBank/DDBJ whole genome shotgun (WGS) entry which is preliminary data.</text>
</comment>
<feature type="non-terminal residue" evidence="1">
    <location>
        <position position="1"/>
    </location>
</feature>
<reference evidence="1" key="1">
    <citation type="journal article" date="2018" name="Genome Biol.">
        <title>SKESA: strategic k-mer extension for scrupulous assemblies.</title>
        <authorList>
            <person name="Souvorov A."/>
            <person name="Agarwala R."/>
            <person name="Lipman D.J."/>
        </authorList>
    </citation>
    <scope>NUCLEOTIDE SEQUENCE</scope>
    <source>
        <strain evidence="1">10-4540</strain>
    </source>
</reference>
<keyword evidence="1" id="KW-0540">Nuclease</keyword>
<dbReference type="GO" id="GO:0004519">
    <property type="term" value="F:endonuclease activity"/>
    <property type="evidence" value="ECO:0007669"/>
    <property type="project" value="UniProtKB-KW"/>
</dbReference>
<proteinExistence type="predicted"/>